<reference evidence="3 4" key="1">
    <citation type="submission" date="2023-11" db="EMBL/GenBank/DDBJ databases">
        <title>Genome sequence of Microbacterium rhizosphaerae KACC 19337.</title>
        <authorList>
            <person name="Choi H."/>
            <person name="Kim S."/>
            <person name="Kim Y."/>
            <person name="Kwon S.-W."/>
            <person name="Heo J."/>
        </authorList>
    </citation>
    <scope>NUCLEOTIDE SEQUENCE [LARGE SCALE GENOMIC DNA]</scope>
    <source>
        <strain evidence="3 4">KACC 19337</strain>
    </source>
</reference>
<keyword evidence="4" id="KW-1185">Reference proteome</keyword>
<organism evidence="3 4">
    <name type="scientific">Microbacterium rhizosphaerae</name>
    <dbReference type="NCBI Taxonomy" id="1678237"/>
    <lineage>
        <taxon>Bacteria</taxon>
        <taxon>Bacillati</taxon>
        <taxon>Actinomycetota</taxon>
        <taxon>Actinomycetes</taxon>
        <taxon>Micrococcales</taxon>
        <taxon>Microbacteriaceae</taxon>
        <taxon>Microbacterium</taxon>
    </lineage>
</organism>
<evidence type="ECO:0000313" key="4">
    <source>
        <dbReference type="Proteomes" id="UP001323798"/>
    </source>
</evidence>
<feature type="compositionally biased region" description="Low complexity" evidence="1">
    <location>
        <begin position="161"/>
        <end position="180"/>
    </location>
</feature>
<evidence type="ECO:0000313" key="3">
    <source>
        <dbReference type="EMBL" id="WPR88847.1"/>
    </source>
</evidence>
<name>A0ABZ0SMD8_9MICO</name>
<proteinExistence type="predicted"/>
<dbReference type="EMBL" id="CP139368">
    <property type="protein sequence ID" value="WPR88847.1"/>
    <property type="molecule type" value="Genomic_DNA"/>
</dbReference>
<accession>A0ABZ0SMD8</accession>
<feature type="signal peptide" evidence="2">
    <location>
        <begin position="1"/>
        <end position="25"/>
    </location>
</feature>
<dbReference type="PROSITE" id="PS51257">
    <property type="entry name" value="PROKAR_LIPOPROTEIN"/>
    <property type="match status" value="1"/>
</dbReference>
<dbReference type="Proteomes" id="UP001323798">
    <property type="component" value="Chromosome"/>
</dbReference>
<feature type="chain" id="PRO_5045073153" evidence="2">
    <location>
        <begin position="26"/>
        <end position="180"/>
    </location>
</feature>
<sequence>MKSRLIASIVVGAAVILGATGCSMISPQTTTVPYSPSDGINVPDVPGAPLQVRNALVITNAGAAGNLVAAIVNQTDRDETLTINISDTAVSKTVDVPANSTVSLGTQDTPPLALAVRTKPGATVLMEFQSGDAQGVKVHVPVLNGTLPYYSTLVPTPPRPSASGAATASPTASPSPSATP</sequence>
<dbReference type="GO" id="GO:0008168">
    <property type="term" value="F:methyltransferase activity"/>
    <property type="evidence" value="ECO:0007669"/>
    <property type="project" value="UniProtKB-KW"/>
</dbReference>
<keyword evidence="2" id="KW-0732">Signal</keyword>
<protein>
    <submittedName>
        <fullName evidence="3">DNA modification methylase</fullName>
    </submittedName>
</protein>
<keyword evidence="3" id="KW-0489">Methyltransferase</keyword>
<dbReference type="RefSeq" id="WP_320941564.1">
    <property type="nucleotide sequence ID" value="NZ_BAABEU010000005.1"/>
</dbReference>
<dbReference type="GO" id="GO:0032259">
    <property type="term" value="P:methylation"/>
    <property type="evidence" value="ECO:0007669"/>
    <property type="project" value="UniProtKB-KW"/>
</dbReference>
<gene>
    <name evidence="3" type="ORF">SM116_13885</name>
</gene>
<evidence type="ECO:0000256" key="2">
    <source>
        <dbReference type="SAM" id="SignalP"/>
    </source>
</evidence>
<keyword evidence="3" id="KW-0808">Transferase</keyword>
<feature type="region of interest" description="Disordered" evidence="1">
    <location>
        <begin position="157"/>
        <end position="180"/>
    </location>
</feature>
<evidence type="ECO:0000256" key="1">
    <source>
        <dbReference type="SAM" id="MobiDB-lite"/>
    </source>
</evidence>